<evidence type="ECO:0000313" key="4">
    <source>
        <dbReference type="Proteomes" id="UP000317122"/>
    </source>
</evidence>
<comment type="caution">
    <text evidence="3">The sequence shown here is derived from an EMBL/GenBank/DDBJ whole genome shotgun (WGS) entry which is preliminary data.</text>
</comment>
<dbReference type="PROSITE" id="PS51278">
    <property type="entry name" value="GATASE_TYPE_2"/>
    <property type="match status" value="1"/>
</dbReference>
<feature type="domain" description="Glutamine amidotransferase type-2" evidence="2">
    <location>
        <begin position="2"/>
        <end position="262"/>
    </location>
</feature>
<dbReference type="Proteomes" id="UP000317122">
    <property type="component" value="Unassembled WGS sequence"/>
</dbReference>
<dbReference type="InterPro" id="IPR017932">
    <property type="entry name" value="GATase_2_dom"/>
</dbReference>
<organism evidence="3 4">
    <name type="scientific">Mesorhizobium tianshanense</name>
    <dbReference type="NCBI Taxonomy" id="39844"/>
    <lineage>
        <taxon>Bacteria</taxon>
        <taxon>Pseudomonadati</taxon>
        <taxon>Pseudomonadota</taxon>
        <taxon>Alphaproteobacteria</taxon>
        <taxon>Hyphomicrobiales</taxon>
        <taxon>Phyllobacteriaceae</taxon>
        <taxon>Mesorhizobium</taxon>
    </lineage>
</organism>
<dbReference type="Gene3D" id="3.60.20.10">
    <property type="entry name" value="Glutamine Phosphoribosylpyrophosphate, subunit 1, domain 1"/>
    <property type="match status" value="1"/>
</dbReference>
<name>A0A562MC57_9HYPH</name>
<dbReference type="Pfam" id="PF13230">
    <property type="entry name" value="GATase_4"/>
    <property type="match status" value="1"/>
</dbReference>
<dbReference type="InterPro" id="IPR029055">
    <property type="entry name" value="Ntn_hydrolases_N"/>
</dbReference>
<dbReference type="InterPro" id="IPR026869">
    <property type="entry name" value="EgtC-like"/>
</dbReference>
<protein>
    <submittedName>
        <fullName evidence="3">Glutamine amidotransferase</fullName>
    </submittedName>
</protein>
<proteinExistence type="predicted"/>
<dbReference type="GO" id="GO:0016740">
    <property type="term" value="F:transferase activity"/>
    <property type="evidence" value="ECO:0007669"/>
    <property type="project" value="UniProtKB-KW"/>
</dbReference>
<dbReference type="EMBL" id="VLKT01000106">
    <property type="protein sequence ID" value="TWI17470.1"/>
    <property type="molecule type" value="Genomic_DNA"/>
</dbReference>
<dbReference type="PANTHER" id="PTHR42824">
    <property type="entry name" value="GLUTAMINE AMIDOTRANSFERASE"/>
    <property type="match status" value="1"/>
</dbReference>
<accession>A0A562MC57</accession>
<dbReference type="RefSeq" id="WP_145723401.1">
    <property type="nucleotide sequence ID" value="NZ_BSPF01000017.1"/>
</dbReference>
<keyword evidence="1 3" id="KW-0315">Glutamine amidotransferase</keyword>
<dbReference type="CDD" id="cd01908">
    <property type="entry name" value="YafJ"/>
    <property type="match status" value="1"/>
</dbReference>
<dbReference type="AlphaFoldDB" id="A0A562MC57"/>
<evidence type="ECO:0000313" key="3">
    <source>
        <dbReference type="EMBL" id="TWI17470.1"/>
    </source>
</evidence>
<reference evidence="3 4" key="1">
    <citation type="journal article" date="2015" name="Stand. Genomic Sci.">
        <title>Genomic Encyclopedia of Bacterial and Archaeal Type Strains, Phase III: the genomes of soil and plant-associated and newly described type strains.</title>
        <authorList>
            <person name="Whitman W.B."/>
            <person name="Woyke T."/>
            <person name="Klenk H.P."/>
            <person name="Zhou Y."/>
            <person name="Lilburn T.G."/>
            <person name="Beck B.J."/>
            <person name="De Vos P."/>
            <person name="Vandamme P."/>
            <person name="Eisen J.A."/>
            <person name="Garrity G."/>
            <person name="Hugenholtz P."/>
            <person name="Kyrpides N.C."/>
        </authorList>
    </citation>
    <scope>NUCLEOTIDE SEQUENCE [LARGE SCALE GENOMIC DNA]</scope>
    <source>
        <strain evidence="3 4">CGMCC 1.2546</strain>
    </source>
</reference>
<sequence length="277" mass="30231">MCELLGLSSNVPSTVSLSLRKLAQHGGPPALIGDGWGVGYYEGLDVRLIKDAAPVDASDWIRFVEDHDLRSHIVMSHIRKATMGERSYRNTQPFTRELGGRVHLFAHNGWLPGIAGSASFDAVRFRAVGETDSERAFCALLDRMLAVWERHGGIPLLDARLSVVSSFAAELRTLGPANFLYSDGDTLFAHGDRRKNGSTGKVRPPGLVFLRRFCPRNGQSAMVEALSVEGADQYVTLVASVPLTDDRWESFAEGEVIAISNGEIVARRCPVKSVVVN</sequence>
<dbReference type="PANTHER" id="PTHR42824:SF1">
    <property type="entry name" value="GLUTAMINE AMIDOTRANSFERASE YAFJ-RELATED"/>
    <property type="match status" value="1"/>
</dbReference>
<dbReference type="OrthoDB" id="9804310at2"/>
<dbReference type="SUPFAM" id="SSF56235">
    <property type="entry name" value="N-terminal nucleophile aminohydrolases (Ntn hydrolases)"/>
    <property type="match status" value="1"/>
</dbReference>
<evidence type="ECO:0000259" key="2">
    <source>
        <dbReference type="PROSITE" id="PS51278"/>
    </source>
</evidence>
<keyword evidence="3" id="KW-0808">Transferase</keyword>
<gene>
    <name evidence="3" type="ORF">IQ26_07510</name>
</gene>
<evidence type="ECO:0000256" key="1">
    <source>
        <dbReference type="ARBA" id="ARBA00022962"/>
    </source>
</evidence>
<keyword evidence="4" id="KW-1185">Reference proteome</keyword>